<feature type="compositionally biased region" description="Polar residues" evidence="1">
    <location>
        <begin position="86"/>
        <end position="96"/>
    </location>
</feature>
<evidence type="ECO:0000313" key="3">
    <source>
        <dbReference type="Proteomes" id="UP000015102"/>
    </source>
</evidence>
<proteinExistence type="predicted"/>
<reference evidence="2" key="2">
    <citation type="submission" date="2015-06" db="UniProtKB">
        <authorList>
            <consortium name="EnsemblMetazoa"/>
        </authorList>
    </citation>
    <scope>IDENTIFICATION</scope>
</reference>
<keyword evidence="3" id="KW-1185">Reference proteome</keyword>
<evidence type="ECO:0000256" key="1">
    <source>
        <dbReference type="SAM" id="MobiDB-lite"/>
    </source>
</evidence>
<dbReference type="STRING" id="36166.T1H120"/>
<dbReference type="AlphaFoldDB" id="T1H120"/>
<name>T1H120_MEGSC</name>
<dbReference type="Proteomes" id="UP000015102">
    <property type="component" value="Unassembled WGS sequence"/>
</dbReference>
<reference evidence="3" key="1">
    <citation type="submission" date="2013-02" db="EMBL/GenBank/DDBJ databases">
        <authorList>
            <person name="Hughes D."/>
        </authorList>
    </citation>
    <scope>NUCLEOTIDE SEQUENCE</scope>
    <source>
        <strain>Durham</strain>
        <strain evidence="3">NC isolate 2 -- Noor lab</strain>
    </source>
</reference>
<dbReference type="EMBL" id="CAQQ02387027">
    <property type="status" value="NOT_ANNOTATED_CDS"/>
    <property type="molecule type" value="Genomic_DNA"/>
</dbReference>
<dbReference type="EMBL" id="CAQQ02387026">
    <property type="status" value="NOT_ANNOTATED_CDS"/>
    <property type="molecule type" value="Genomic_DNA"/>
</dbReference>
<evidence type="ECO:0000313" key="2">
    <source>
        <dbReference type="EnsemblMetazoa" id="MESCA009871-PA"/>
    </source>
</evidence>
<feature type="compositionally biased region" description="Polar residues" evidence="1">
    <location>
        <begin position="103"/>
        <end position="112"/>
    </location>
</feature>
<feature type="compositionally biased region" description="Low complexity" evidence="1">
    <location>
        <begin position="17"/>
        <end position="60"/>
    </location>
</feature>
<organism evidence="2 3">
    <name type="scientific">Megaselia scalaris</name>
    <name type="common">Humpbacked fly</name>
    <name type="synonym">Phora scalaris</name>
    <dbReference type="NCBI Taxonomy" id="36166"/>
    <lineage>
        <taxon>Eukaryota</taxon>
        <taxon>Metazoa</taxon>
        <taxon>Ecdysozoa</taxon>
        <taxon>Arthropoda</taxon>
        <taxon>Hexapoda</taxon>
        <taxon>Insecta</taxon>
        <taxon>Pterygota</taxon>
        <taxon>Neoptera</taxon>
        <taxon>Endopterygota</taxon>
        <taxon>Diptera</taxon>
        <taxon>Brachycera</taxon>
        <taxon>Muscomorpha</taxon>
        <taxon>Platypezoidea</taxon>
        <taxon>Phoridae</taxon>
        <taxon>Megaseliini</taxon>
        <taxon>Megaselia</taxon>
    </lineage>
</organism>
<dbReference type="EnsemblMetazoa" id="MESCA009871-RA">
    <property type="protein sequence ID" value="MESCA009871-PA"/>
    <property type="gene ID" value="MESCA009871"/>
</dbReference>
<protein>
    <submittedName>
        <fullName evidence="2">Uncharacterized protein</fullName>
    </submittedName>
</protein>
<dbReference type="HOGENOM" id="CLU_1798641_0_0_1"/>
<sequence length="144" mass="15624">MFVRPTQLTVIGVGATSSSSEDIADSSKPSLSRPRLSGSRQSLSSSRQSLHGSRSQLSQSITEKSNQPSLDAAPTMSKPSRKSMLLQPSSRSSTEQPGIPENSAPTTSKRSSFVETEYFNSRKMGEVALSCSMRISVQIFFKNF</sequence>
<accession>T1H120</accession>
<feature type="region of interest" description="Disordered" evidence="1">
    <location>
        <begin position="14"/>
        <end position="112"/>
    </location>
</feature>